<protein>
    <submittedName>
        <fullName evidence="1">Uncharacterized protein</fullName>
    </submittedName>
</protein>
<evidence type="ECO:0000313" key="2">
    <source>
        <dbReference type="Proteomes" id="UP000030753"/>
    </source>
</evidence>
<dbReference type="EMBL" id="JH717839">
    <property type="protein sequence ID" value="EWZ00688.1"/>
    <property type="molecule type" value="Genomic_DNA"/>
</dbReference>
<proteinExistence type="predicted"/>
<evidence type="ECO:0000313" key="1">
    <source>
        <dbReference type="EMBL" id="EWZ00688.1"/>
    </source>
</evidence>
<sequence length="163" mass="17984">MRCIVFVSISVSHHGHFRGGRGALKVFRSGPPQSMRWQLAFSPAQLSNIVAPDFLLSLQIPVYHSLLNIGNSKYHRKQSCSAEIEEVGVATVLKPGSSLLLCCALLVVVLNGMDYGAIPLTATNKQASWMMEFSLSFESLSKLCWGMPVMIQRPKQLSVDMVF</sequence>
<dbReference type="Proteomes" id="UP000030753">
    <property type="component" value="Unassembled WGS sequence"/>
</dbReference>
<organism evidence="1 2">
    <name type="scientific">Fusarium oxysporum NRRL 32931</name>
    <dbReference type="NCBI Taxonomy" id="660029"/>
    <lineage>
        <taxon>Eukaryota</taxon>
        <taxon>Fungi</taxon>
        <taxon>Dikarya</taxon>
        <taxon>Ascomycota</taxon>
        <taxon>Pezizomycotina</taxon>
        <taxon>Sordariomycetes</taxon>
        <taxon>Hypocreomycetidae</taxon>
        <taxon>Hypocreales</taxon>
        <taxon>Nectriaceae</taxon>
        <taxon>Fusarium</taxon>
        <taxon>Fusarium oxysporum species complex</taxon>
    </lineage>
</organism>
<accession>W9J107</accession>
<gene>
    <name evidence="1" type="ORF">FOYG_00502</name>
</gene>
<dbReference type="HOGENOM" id="CLU_1896279_0_0_1"/>
<reference evidence="1 2" key="1">
    <citation type="submission" date="2011-06" db="EMBL/GenBank/DDBJ databases">
        <title>The Genome Sequence of Fusarium oxysporum FOSC 3-a.</title>
        <authorList>
            <consortium name="The Broad Institute Genome Sequencing Platform"/>
            <person name="Ma L.-J."/>
            <person name="Gale L.R."/>
            <person name="Schwartz D.C."/>
            <person name="Zhou S."/>
            <person name="Corby-Kistler H."/>
            <person name="Young S.K."/>
            <person name="Zeng Q."/>
            <person name="Gargeya S."/>
            <person name="Fitzgerald M."/>
            <person name="Haas B."/>
            <person name="Abouelleil A."/>
            <person name="Alvarado L."/>
            <person name="Arachchi H.M."/>
            <person name="Berlin A."/>
            <person name="Brown A."/>
            <person name="Chapman S.B."/>
            <person name="Chen Z."/>
            <person name="Dunbar C."/>
            <person name="Freedman E."/>
            <person name="Gearin G."/>
            <person name="Gellesch M."/>
            <person name="Goldberg J."/>
            <person name="Griggs A."/>
            <person name="Gujja S."/>
            <person name="Heiman D."/>
            <person name="Howarth C."/>
            <person name="Larson L."/>
            <person name="Lui A."/>
            <person name="MacDonald P.J.P."/>
            <person name="Mehta T."/>
            <person name="Montmayeur A."/>
            <person name="Murphy C."/>
            <person name="Neiman D."/>
            <person name="Pearson M."/>
            <person name="Priest M."/>
            <person name="Roberts A."/>
            <person name="Saif S."/>
            <person name="Shea T."/>
            <person name="Shenoy N."/>
            <person name="Sisk P."/>
            <person name="Stolte C."/>
            <person name="Sykes S."/>
            <person name="Wortman J."/>
            <person name="Nusbaum C."/>
            <person name="Birren B."/>
        </authorList>
    </citation>
    <scope>NUCLEOTIDE SEQUENCE [LARGE SCALE GENOMIC DNA]</scope>
    <source>
        <strain evidence="2">FOSC 3-a</strain>
    </source>
</reference>
<dbReference type="AlphaFoldDB" id="W9J107"/>
<name>W9J107_FUSOX</name>